<evidence type="ECO:0000313" key="6">
    <source>
        <dbReference type="Proteomes" id="UP000246410"/>
    </source>
</evidence>
<dbReference type="SUPFAM" id="SSF46785">
    <property type="entry name" value="Winged helix' DNA-binding domain"/>
    <property type="match status" value="1"/>
</dbReference>
<sequence length="151" mass="15940">MTSTCETYIEELLPLSLLTFSTYVNTLGRVDRMPKALPVIDMSAPVCCAPVAAAPVDDAAALEVALRLKAIADPARVKLLSLLLTSPLGEENGGDLAAAVGLSESTVSHHLGQLRKAGLVDSERRGMNTIHRARRDALSALCTVLDPNCCS</sequence>
<dbReference type="InterPro" id="IPR036390">
    <property type="entry name" value="WH_DNA-bd_sf"/>
</dbReference>
<dbReference type="Proteomes" id="UP000246410">
    <property type="component" value="Unassembled WGS sequence"/>
</dbReference>
<dbReference type="SMART" id="SM00418">
    <property type="entry name" value="HTH_ARSR"/>
    <property type="match status" value="1"/>
</dbReference>
<keyword evidence="2" id="KW-0238">DNA-binding</keyword>
<dbReference type="InterPro" id="IPR048226">
    <property type="entry name" value="Rv2640c-like"/>
</dbReference>
<evidence type="ECO:0000256" key="3">
    <source>
        <dbReference type="ARBA" id="ARBA00023163"/>
    </source>
</evidence>
<evidence type="ECO:0000256" key="1">
    <source>
        <dbReference type="ARBA" id="ARBA00023015"/>
    </source>
</evidence>
<dbReference type="NCBIfam" id="NF041413">
    <property type="entry name" value="ArsR_Rv2640c_fam"/>
    <property type="match status" value="1"/>
</dbReference>
<dbReference type="PANTHER" id="PTHR33154">
    <property type="entry name" value="TRANSCRIPTIONAL REGULATOR, ARSR FAMILY"/>
    <property type="match status" value="1"/>
</dbReference>
<dbReference type="PANTHER" id="PTHR33154:SF18">
    <property type="entry name" value="ARSENICAL RESISTANCE OPERON REPRESSOR"/>
    <property type="match status" value="1"/>
</dbReference>
<organism evidence="5 6">
    <name type="scientific">Nocardia neocaledoniensis</name>
    <dbReference type="NCBI Taxonomy" id="236511"/>
    <lineage>
        <taxon>Bacteria</taxon>
        <taxon>Bacillati</taxon>
        <taxon>Actinomycetota</taxon>
        <taxon>Actinomycetes</taxon>
        <taxon>Mycobacteriales</taxon>
        <taxon>Nocardiaceae</taxon>
        <taxon>Nocardia</taxon>
    </lineage>
</organism>
<name>A0A317NLB5_9NOCA</name>
<dbReference type="CDD" id="cd00090">
    <property type="entry name" value="HTH_ARSR"/>
    <property type="match status" value="1"/>
</dbReference>
<dbReference type="EMBL" id="QGTL01000004">
    <property type="protein sequence ID" value="PWV76241.1"/>
    <property type="molecule type" value="Genomic_DNA"/>
</dbReference>
<evidence type="ECO:0000259" key="4">
    <source>
        <dbReference type="PROSITE" id="PS50987"/>
    </source>
</evidence>
<dbReference type="InterPro" id="IPR001845">
    <property type="entry name" value="HTH_ArsR_DNA-bd_dom"/>
</dbReference>
<keyword evidence="3" id="KW-0804">Transcription</keyword>
<feature type="domain" description="HTH arsR-type" evidence="4">
    <location>
        <begin position="56"/>
        <end position="151"/>
    </location>
</feature>
<dbReference type="Pfam" id="PF01022">
    <property type="entry name" value="HTH_5"/>
    <property type="match status" value="1"/>
</dbReference>
<dbReference type="GO" id="GO:0003677">
    <property type="term" value="F:DNA binding"/>
    <property type="evidence" value="ECO:0007669"/>
    <property type="project" value="UniProtKB-KW"/>
</dbReference>
<dbReference type="GO" id="GO:0003700">
    <property type="term" value="F:DNA-binding transcription factor activity"/>
    <property type="evidence" value="ECO:0007669"/>
    <property type="project" value="InterPro"/>
</dbReference>
<accession>A0A317NLB5</accession>
<dbReference type="InterPro" id="IPR051081">
    <property type="entry name" value="HTH_MetalResp_TranReg"/>
</dbReference>
<dbReference type="PRINTS" id="PR00778">
    <property type="entry name" value="HTHARSR"/>
</dbReference>
<dbReference type="InterPro" id="IPR011991">
    <property type="entry name" value="ArsR-like_HTH"/>
</dbReference>
<reference evidence="5 6" key="1">
    <citation type="submission" date="2018-05" db="EMBL/GenBank/DDBJ databases">
        <title>Genomic Encyclopedia of Type Strains, Phase IV (KMG-IV): sequencing the most valuable type-strain genomes for metagenomic binning, comparative biology and taxonomic classification.</title>
        <authorList>
            <person name="Goeker M."/>
        </authorList>
    </citation>
    <scope>NUCLEOTIDE SEQUENCE [LARGE SCALE GENOMIC DNA]</scope>
    <source>
        <strain evidence="5 6">DSM 44717</strain>
    </source>
</reference>
<dbReference type="InterPro" id="IPR036388">
    <property type="entry name" value="WH-like_DNA-bd_sf"/>
</dbReference>
<protein>
    <submittedName>
        <fullName evidence="5">ArsR family transcriptional regulator</fullName>
    </submittedName>
</protein>
<dbReference type="Gene3D" id="1.10.10.10">
    <property type="entry name" value="Winged helix-like DNA-binding domain superfamily/Winged helix DNA-binding domain"/>
    <property type="match status" value="1"/>
</dbReference>
<dbReference type="NCBIfam" id="NF033788">
    <property type="entry name" value="HTH_metalloreg"/>
    <property type="match status" value="1"/>
</dbReference>
<evidence type="ECO:0000313" key="5">
    <source>
        <dbReference type="EMBL" id="PWV76241.1"/>
    </source>
</evidence>
<keyword evidence="6" id="KW-1185">Reference proteome</keyword>
<dbReference type="AlphaFoldDB" id="A0A317NLB5"/>
<gene>
    <name evidence="5" type="ORF">DFR69_104344</name>
</gene>
<proteinExistence type="predicted"/>
<evidence type="ECO:0000256" key="2">
    <source>
        <dbReference type="ARBA" id="ARBA00023125"/>
    </source>
</evidence>
<dbReference type="PROSITE" id="PS50987">
    <property type="entry name" value="HTH_ARSR_2"/>
    <property type="match status" value="1"/>
</dbReference>
<comment type="caution">
    <text evidence="5">The sequence shown here is derived from an EMBL/GenBank/DDBJ whole genome shotgun (WGS) entry which is preliminary data.</text>
</comment>
<keyword evidence="1" id="KW-0805">Transcription regulation</keyword>